<keyword evidence="4" id="KW-0325">Glycoprotein</keyword>
<dbReference type="InterPro" id="IPR013783">
    <property type="entry name" value="Ig-like_fold"/>
</dbReference>
<name>A0A8B6DZI2_MYTGA</name>
<dbReference type="Proteomes" id="UP000596742">
    <property type="component" value="Unassembled WGS sequence"/>
</dbReference>
<dbReference type="InterPro" id="IPR003598">
    <property type="entry name" value="Ig_sub2"/>
</dbReference>
<dbReference type="AlphaFoldDB" id="A0A8B6DZI2"/>
<evidence type="ECO:0000256" key="1">
    <source>
        <dbReference type="ARBA" id="ARBA00004479"/>
    </source>
</evidence>
<proteinExistence type="predicted"/>
<keyword evidence="5" id="KW-0393">Immunoglobulin domain</keyword>
<gene>
    <name evidence="7" type="ORF">MGAL_10B006658</name>
</gene>
<evidence type="ECO:0000256" key="3">
    <source>
        <dbReference type="ARBA" id="ARBA00023157"/>
    </source>
</evidence>
<dbReference type="PANTHER" id="PTHR11640">
    <property type="entry name" value="NEPHRIN"/>
    <property type="match status" value="1"/>
</dbReference>
<accession>A0A8B6DZI2</accession>
<sequence>MEWFGPAYSNISFNQSLVNDMHEKRSFWTMNRYTEGKSISPSLPNHNRLKVIRRPQTGEYELQIRNASLLEEGLYFCDDSEMLTASDYYILQLINRTVVSSMHDKFEEINEGETKKFCCYLDSNQTKTSLRWLKGNKTVLVTQNGNVSCYTIMSVTRHDQEVYTCLAENIIESGSVTVVLKVKYKPEISVKQAMKEIATEGDTKKLCCCIESYPSPTITRWLKGSQEIMVAYNVTDVCYTINNISRYDQGVYTCTAENIVGGGSNTTVIKVKCKF</sequence>
<dbReference type="EMBL" id="UYJE01004257">
    <property type="protein sequence ID" value="VDI26504.1"/>
    <property type="molecule type" value="Genomic_DNA"/>
</dbReference>
<dbReference type="InterPro" id="IPR003599">
    <property type="entry name" value="Ig_sub"/>
</dbReference>
<evidence type="ECO:0000256" key="4">
    <source>
        <dbReference type="ARBA" id="ARBA00023180"/>
    </source>
</evidence>
<feature type="domain" description="Ig-like" evidence="6">
    <location>
        <begin position="96"/>
        <end position="177"/>
    </location>
</feature>
<keyword evidence="8" id="KW-1185">Reference proteome</keyword>
<keyword evidence="2" id="KW-0472">Membrane</keyword>
<comment type="caution">
    <text evidence="7">The sequence shown here is derived from an EMBL/GenBank/DDBJ whole genome shotgun (WGS) entry which is preliminary data.</text>
</comment>
<evidence type="ECO:0000256" key="2">
    <source>
        <dbReference type="ARBA" id="ARBA00023136"/>
    </source>
</evidence>
<dbReference type="PANTHER" id="PTHR11640:SF31">
    <property type="entry name" value="IRREGULAR CHIASM C-ROUGHEST PROTEIN-RELATED"/>
    <property type="match status" value="1"/>
</dbReference>
<dbReference type="SUPFAM" id="SSF48726">
    <property type="entry name" value="Immunoglobulin"/>
    <property type="match status" value="2"/>
</dbReference>
<organism evidence="7 8">
    <name type="scientific">Mytilus galloprovincialis</name>
    <name type="common">Mediterranean mussel</name>
    <dbReference type="NCBI Taxonomy" id="29158"/>
    <lineage>
        <taxon>Eukaryota</taxon>
        <taxon>Metazoa</taxon>
        <taxon>Spiralia</taxon>
        <taxon>Lophotrochozoa</taxon>
        <taxon>Mollusca</taxon>
        <taxon>Bivalvia</taxon>
        <taxon>Autobranchia</taxon>
        <taxon>Pteriomorphia</taxon>
        <taxon>Mytilida</taxon>
        <taxon>Mytiloidea</taxon>
        <taxon>Mytilidae</taxon>
        <taxon>Mytilinae</taxon>
        <taxon>Mytilus</taxon>
    </lineage>
</organism>
<dbReference type="InterPro" id="IPR007110">
    <property type="entry name" value="Ig-like_dom"/>
</dbReference>
<evidence type="ECO:0000313" key="7">
    <source>
        <dbReference type="EMBL" id="VDI26504.1"/>
    </source>
</evidence>
<dbReference type="SMART" id="SM00408">
    <property type="entry name" value="IGc2"/>
    <property type="match status" value="2"/>
</dbReference>
<dbReference type="InterPro" id="IPR051275">
    <property type="entry name" value="Cell_adhesion_signaling"/>
</dbReference>
<dbReference type="InterPro" id="IPR036179">
    <property type="entry name" value="Ig-like_dom_sf"/>
</dbReference>
<dbReference type="Gene3D" id="2.60.40.10">
    <property type="entry name" value="Immunoglobulins"/>
    <property type="match status" value="2"/>
</dbReference>
<keyword evidence="3" id="KW-1015">Disulfide bond</keyword>
<dbReference type="OrthoDB" id="5843397at2759"/>
<dbReference type="GO" id="GO:0050839">
    <property type="term" value="F:cell adhesion molecule binding"/>
    <property type="evidence" value="ECO:0007669"/>
    <property type="project" value="TreeGrafter"/>
</dbReference>
<dbReference type="GO" id="GO:0005911">
    <property type="term" value="C:cell-cell junction"/>
    <property type="evidence" value="ECO:0007669"/>
    <property type="project" value="TreeGrafter"/>
</dbReference>
<reference evidence="7" key="1">
    <citation type="submission" date="2018-11" db="EMBL/GenBank/DDBJ databases">
        <authorList>
            <person name="Alioto T."/>
            <person name="Alioto T."/>
        </authorList>
    </citation>
    <scope>NUCLEOTIDE SEQUENCE</scope>
</reference>
<comment type="subcellular location">
    <subcellularLocation>
        <location evidence="1">Membrane</location>
        <topology evidence="1">Single-pass type I membrane protein</topology>
    </subcellularLocation>
</comment>
<dbReference type="SMART" id="SM00409">
    <property type="entry name" value="IG"/>
    <property type="match status" value="2"/>
</dbReference>
<evidence type="ECO:0000259" key="6">
    <source>
        <dbReference type="PROSITE" id="PS50835"/>
    </source>
</evidence>
<protein>
    <submittedName>
        <fullName evidence="7">Cell adhesion molecule 1</fullName>
    </submittedName>
</protein>
<dbReference type="GO" id="GO:0098609">
    <property type="term" value="P:cell-cell adhesion"/>
    <property type="evidence" value="ECO:0007669"/>
    <property type="project" value="TreeGrafter"/>
</dbReference>
<dbReference type="PROSITE" id="PS50835">
    <property type="entry name" value="IG_LIKE"/>
    <property type="match status" value="2"/>
</dbReference>
<dbReference type="Pfam" id="PF13927">
    <property type="entry name" value="Ig_3"/>
    <property type="match status" value="2"/>
</dbReference>
<evidence type="ECO:0000256" key="5">
    <source>
        <dbReference type="ARBA" id="ARBA00023319"/>
    </source>
</evidence>
<feature type="domain" description="Ig-like" evidence="6">
    <location>
        <begin position="186"/>
        <end position="270"/>
    </location>
</feature>
<dbReference type="GO" id="GO:0005886">
    <property type="term" value="C:plasma membrane"/>
    <property type="evidence" value="ECO:0007669"/>
    <property type="project" value="TreeGrafter"/>
</dbReference>
<evidence type="ECO:0000313" key="8">
    <source>
        <dbReference type="Proteomes" id="UP000596742"/>
    </source>
</evidence>